<dbReference type="EMBL" id="FOFV01000001">
    <property type="protein sequence ID" value="SEP86038.1"/>
    <property type="molecule type" value="Genomic_DNA"/>
</dbReference>
<dbReference type="AlphaFoldDB" id="A0A1H9BCQ5"/>
<evidence type="ECO:0000313" key="2">
    <source>
        <dbReference type="Proteomes" id="UP000199503"/>
    </source>
</evidence>
<name>A0A1H9BCQ5_9PSEU</name>
<dbReference type="SUPFAM" id="SSF55961">
    <property type="entry name" value="Bet v1-like"/>
    <property type="match status" value="1"/>
</dbReference>
<keyword evidence="2" id="KW-1185">Reference proteome</keyword>
<organism evidence="1 2">
    <name type="scientific">Lentzea albida</name>
    <dbReference type="NCBI Taxonomy" id="65499"/>
    <lineage>
        <taxon>Bacteria</taxon>
        <taxon>Bacillati</taxon>
        <taxon>Actinomycetota</taxon>
        <taxon>Actinomycetes</taxon>
        <taxon>Pseudonocardiales</taxon>
        <taxon>Pseudonocardiaceae</taxon>
        <taxon>Lentzea</taxon>
    </lineage>
</organism>
<dbReference type="InterPro" id="IPR023393">
    <property type="entry name" value="START-like_dom_sf"/>
</dbReference>
<sequence>MQENEIRTELLIPAPIDDVWRVLVDFGGYARWNPVLEYTQVDGARTKVKAAKGTPFERDFDGEITSADKYVLASQGGDPETFFGRHRWELSETDGGTLLVNVESFTGTMAGDVLAQTREVLAAEFDAFNRALGVEAQAEGVARGV</sequence>
<dbReference type="CDD" id="cd07822">
    <property type="entry name" value="SRPBCC_4"/>
    <property type="match status" value="1"/>
</dbReference>
<dbReference type="Pfam" id="PF10604">
    <property type="entry name" value="Polyketide_cyc2"/>
    <property type="match status" value="1"/>
</dbReference>
<dbReference type="Proteomes" id="UP000199503">
    <property type="component" value="Unassembled WGS sequence"/>
</dbReference>
<protein>
    <submittedName>
        <fullName evidence="1">Polyketide cyclase / dehydrase and lipid transport</fullName>
    </submittedName>
</protein>
<dbReference type="Gene3D" id="3.30.530.20">
    <property type="match status" value="1"/>
</dbReference>
<dbReference type="InterPro" id="IPR019587">
    <property type="entry name" value="Polyketide_cyclase/dehydratase"/>
</dbReference>
<proteinExistence type="predicted"/>
<evidence type="ECO:0000313" key="1">
    <source>
        <dbReference type="EMBL" id="SEP86038.1"/>
    </source>
</evidence>
<dbReference type="OrthoDB" id="191189at2"/>
<reference evidence="2" key="1">
    <citation type="submission" date="2016-10" db="EMBL/GenBank/DDBJ databases">
        <authorList>
            <person name="Varghese N."/>
            <person name="Submissions S."/>
        </authorList>
    </citation>
    <scope>NUCLEOTIDE SEQUENCE [LARGE SCALE GENOMIC DNA]</scope>
    <source>
        <strain evidence="2">DSM 44437</strain>
    </source>
</reference>
<gene>
    <name evidence="1" type="ORF">SAMN04488000_101470</name>
</gene>
<accession>A0A1H9BCQ5</accession>
<dbReference type="RefSeq" id="WP_089908620.1">
    <property type="nucleotide sequence ID" value="NZ_FOFV01000001.1"/>
</dbReference>